<sequence length="87" mass="9461">MIEKKSRPLTDAGVPHAVMDLDRLCRTWPAPDGDPFDCALLPCSLWVLTANCLDAGAWRLVLAGVAENMVDRDGYQAAMGMWLKSAA</sequence>
<comment type="caution">
    <text evidence="1">The sequence shown here is derived from an EMBL/GenBank/DDBJ whole genome shotgun (WGS) entry which is preliminary data.</text>
</comment>
<protein>
    <submittedName>
        <fullName evidence="1">Uncharacterized protein</fullName>
    </submittedName>
</protein>
<dbReference type="Proteomes" id="UP001596156">
    <property type="component" value="Unassembled WGS sequence"/>
</dbReference>
<keyword evidence="2" id="KW-1185">Reference proteome</keyword>
<organism evidence="1 2">
    <name type="scientific">Streptomyces fimbriatus</name>
    <dbReference type="NCBI Taxonomy" id="68197"/>
    <lineage>
        <taxon>Bacteria</taxon>
        <taxon>Bacillati</taxon>
        <taxon>Actinomycetota</taxon>
        <taxon>Actinomycetes</taxon>
        <taxon>Kitasatosporales</taxon>
        <taxon>Streptomycetaceae</taxon>
        <taxon>Streptomyces</taxon>
    </lineage>
</organism>
<reference evidence="2" key="1">
    <citation type="journal article" date="2019" name="Int. J. Syst. Evol. Microbiol.">
        <title>The Global Catalogue of Microorganisms (GCM) 10K type strain sequencing project: providing services to taxonomists for standard genome sequencing and annotation.</title>
        <authorList>
            <consortium name="The Broad Institute Genomics Platform"/>
            <consortium name="The Broad Institute Genome Sequencing Center for Infectious Disease"/>
            <person name="Wu L."/>
            <person name="Ma J."/>
        </authorList>
    </citation>
    <scope>NUCLEOTIDE SEQUENCE [LARGE SCALE GENOMIC DNA]</scope>
    <source>
        <strain evidence="2">CCM 8479</strain>
    </source>
</reference>
<evidence type="ECO:0000313" key="2">
    <source>
        <dbReference type="Proteomes" id="UP001596156"/>
    </source>
</evidence>
<evidence type="ECO:0000313" key="1">
    <source>
        <dbReference type="EMBL" id="MFC5228858.1"/>
    </source>
</evidence>
<accession>A0ABW0DFB3</accession>
<dbReference type="PROSITE" id="PS00387">
    <property type="entry name" value="PPASE"/>
    <property type="match status" value="1"/>
</dbReference>
<dbReference type="RefSeq" id="WP_344645821.1">
    <property type="nucleotide sequence ID" value="NZ_BAAASS010000020.1"/>
</dbReference>
<dbReference type="EMBL" id="JBHSKL010000046">
    <property type="protein sequence ID" value="MFC5228858.1"/>
    <property type="molecule type" value="Genomic_DNA"/>
</dbReference>
<name>A0ABW0DFB3_STRFI</name>
<proteinExistence type="predicted"/>
<gene>
    <name evidence="1" type="ORF">ACFPN6_30775</name>
</gene>